<dbReference type="SUPFAM" id="SSF54695">
    <property type="entry name" value="POZ domain"/>
    <property type="match status" value="1"/>
</dbReference>
<dbReference type="FunFam" id="1.25.40.420:FF:000012">
    <property type="entry name" value="BTB/POZ and TAZ domain-containing protein 2"/>
    <property type="match status" value="1"/>
</dbReference>
<organism evidence="2 3">
    <name type="scientific">Daphnia magna</name>
    <dbReference type="NCBI Taxonomy" id="35525"/>
    <lineage>
        <taxon>Eukaryota</taxon>
        <taxon>Metazoa</taxon>
        <taxon>Ecdysozoa</taxon>
        <taxon>Arthropoda</taxon>
        <taxon>Crustacea</taxon>
        <taxon>Branchiopoda</taxon>
        <taxon>Diplostraca</taxon>
        <taxon>Cladocera</taxon>
        <taxon>Anomopoda</taxon>
        <taxon>Daphniidae</taxon>
        <taxon>Daphnia</taxon>
    </lineage>
</organism>
<dbReference type="Gene3D" id="3.30.710.10">
    <property type="entry name" value="Potassium Channel Kv1.1, Chain A"/>
    <property type="match status" value="1"/>
</dbReference>
<dbReference type="SMART" id="SM00225">
    <property type="entry name" value="BTB"/>
    <property type="match status" value="1"/>
</dbReference>
<dbReference type="Pfam" id="PF00651">
    <property type="entry name" value="BTB"/>
    <property type="match status" value="1"/>
</dbReference>
<dbReference type="FunFam" id="3.30.710.10:FF:000159">
    <property type="entry name" value="Speckle-type POZ protein B"/>
    <property type="match status" value="1"/>
</dbReference>
<reference evidence="2 3" key="1">
    <citation type="submission" date="2016-03" db="EMBL/GenBank/DDBJ databases">
        <title>EvidentialGene: Evidence-directed Construction of Genes on Genomes.</title>
        <authorList>
            <person name="Gilbert D.G."/>
            <person name="Choi J.-H."/>
            <person name="Mockaitis K."/>
            <person name="Colbourne J."/>
            <person name="Pfrender M."/>
        </authorList>
    </citation>
    <scope>NUCLEOTIDE SEQUENCE [LARGE SCALE GENOMIC DNA]</scope>
    <source>
        <strain evidence="2 3">Xinb3</strain>
        <tissue evidence="2">Complete organism</tissue>
    </source>
</reference>
<name>A0A0P5AYT5_9CRUS</name>
<dbReference type="InterPro" id="IPR000210">
    <property type="entry name" value="BTB/POZ_dom"/>
</dbReference>
<dbReference type="GO" id="GO:0046872">
    <property type="term" value="F:metal ion binding"/>
    <property type="evidence" value="ECO:0007669"/>
    <property type="project" value="UniProtKB-KW"/>
</dbReference>
<dbReference type="OrthoDB" id="6359816at2759"/>
<dbReference type="InterPro" id="IPR011333">
    <property type="entry name" value="SKP1/BTB/POZ_sf"/>
</dbReference>
<dbReference type="Gene3D" id="1.25.40.420">
    <property type="match status" value="1"/>
</dbReference>
<dbReference type="EMBL" id="LRGB01000190">
    <property type="protein sequence ID" value="KZS20499.1"/>
    <property type="molecule type" value="Genomic_DNA"/>
</dbReference>
<dbReference type="Proteomes" id="UP000076858">
    <property type="component" value="Unassembled WGS sequence"/>
</dbReference>
<dbReference type="GO" id="GO:0042542">
    <property type="term" value="P:response to hydrogen peroxide"/>
    <property type="evidence" value="ECO:0007669"/>
    <property type="project" value="UniProtKB-ARBA"/>
</dbReference>
<gene>
    <name evidence="2" type="ORF">APZ42_012889</name>
</gene>
<dbReference type="STRING" id="35525.A0A0P5AYT5"/>
<dbReference type="GO" id="GO:0005516">
    <property type="term" value="F:calmodulin binding"/>
    <property type="evidence" value="ECO:0007669"/>
    <property type="project" value="UniProtKB-ARBA"/>
</dbReference>
<proteinExistence type="predicted"/>
<evidence type="ECO:0000313" key="3">
    <source>
        <dbReference type="Proteomes" id="UP000076858"/>
    </source>
</evidence>
<comment type="caution">
    <text evidence="2">The sequence shown here is derived from an EMBL/GenBank/DDBJ whole genome shotgun (WGS) entry which is preliminary data.</text>
</comment>
<sequence length="392" mass="44914">MSIKVDELRRGLFKISWKMESLGHDDVTIQKGVFQVNNSARSTYIVYSRCRKPSLIDYADVCIMLKEKAKQSEEDNQQQMSAAPADTETPACKNGRTMSLMDNYETPLFVWVENEVLYKNAMMHLEDAWQIFVPITNYNEPTITLYMDFGSNSLGQTRMIKDFAELFVNQTNCDVQFRIQGITIGAHVVILSARSSVFAAMFQCDMQESRTKKVVIEDIELEVFRQLLHYLYTGACPLLEMKSITQNLFVAADKYDIDTLKDECVDILLEQLEIKNSIGMLIWSHLHSITTLFDASIKCIATHGSTICFLPEWKDLTHDYPDLCLMATQQMMKNKIHSSVFGSDCETECEPDPWSTEPDNVFKTSRQSNCENDAEWLEFPEQIRGIASLIKL</sequence>
<evidence type="ECO:0000256" key="1">
    <source>
        <dbReference type="ARBA" id="ARBA00022723"/>
    </source>
</evidence>
<dbReference type="GO" id="GO:0009751">
    <property type="term" value="P:response to salicylic acid"/>
    <property type="evidence" value="ECO:0007669"/>
    <property type="project" value="UniProtKB-ARBA"/>
</dbReference>
<keyword evidence="1" id="KW-0479">Metal-binding</keyword>
<keyword evidence="3" id="KW-1185">Reference proteome</keyword>
<dbReference type="PROSITE" id="PS50097">
    <property type="entry name" value="BTB"/>
    <property type="match status" value="1"/>
</dbReference>
<dbReference type="PANTHER" id="PTHR24413">
    <property type="entry name" value="SPECKLE-TYPE POZ PROTEIN"/>
    <property type="match status" value="1"/>
</dbReference>
<protein>
    <submittedName>
        <fullName evidence="2">Uncharacterized protein</fullName>
    </submittedName>
</protein>
<dbReference type="AlphaFoldDB" id="A0A0P5AYT5"/>
<evidence type="ECO:0000313" key="2">
    <source>
        <dbReference type="EMBL" id="KZS20499.1"/>
    </source>
</evidence>
<accession>A0A0P5AYT5</accession>